<feature type="transmembrane region" description="Helical" evidence="5">
    <location>
        <begin position="150"/>
        <end position="176"/>
    </location>
</feature>
<dbReference type="EMBL" id="CP012600">
    <property type="protein sequence ID" value="ALC82583.1"/>
    <property type="molecule type" value="Genomic_DNA"/>
</dbReference>
<keyword evidence="5" id="KW-0813">Transport</keyword>
<keyword evidence="5" id="KW-0653">Protein transport</keyword>
<dbReference type="PROSITE" id="PS01218">
    <property type="entry name" value="TATC"/>
    <property type="match status" value="1"/>
</dbReference>
<comment type="subunit">
    <text evidence="5">Forms a complex with TatA.</text>
</comment>
<dbReference type="GO" id="GO:0009977">
    <property type="term" value="F:proton motive force dependent protein transmembrane transporter activity"/>
    <property type="evidence" value="ECO:0007669"/>
    <property type="project" value="TreeGrafter"/>
</dbReference>
<comment type="function">
    <text evidence="5">Part of the twin-arginine translocation (Tat) system that transports large folded proteins containing a characteristic twin-arginine motif in their signal peptide across membranes.</text>
</comment>
<evidence type="ECO:0000256" key="2">
    <source>
        <dbReference type="ARBA" id="ARBA00022692"/>
    </source>
</evidence>
<dbReference type="HAMAP" id="MF_00902">
    <property type="entry name" value="TatC"/>
    <property type="match status" value="1"/>
</dbReference>
<name>A0A0M4GAK4_9BACI</name>
<feature type="transmembrane region" description="Helical" evidence="5">
    <location>
        <begin position="188"/>
        <end position="206"/>
    </location>
</feature>
<evidence type="ECO:0000256" key="5">
    <source>
        <dbReference type="HAMAP-Rule" id="MF_00902"/>
    </source>
</evidence>
<proteinExistence type="inferred from homology"/>
<protein>
    <recommendedName>
        <fullName evidence="5">Sec-independent protein translocase protein TatC</fullName>
    </recommendedName>
</protein>
<dbReference type="RefSeq" id="WP_053604387.1">
    <property type="nucleotide sequence ID" value="NZ_CP012600.1"/>
</dbReference>
<dbReference type="InterPro" id="IPR019820">
    <property type="entry name" value="Sec-indep_translocase_CS"/>
</dbReference>
<evidence type="ECO:0000256" key="1">
    <source>
        <dbReference type="ARBA" id="ARBA00004141"/>
    </source>
</evidence>
<dbReference type="OrthoDB" id="9777044at2"/>
<dbReference type="PANTHER" id="PTHR30371">
    <property type="entry name" value="SEC-INDEPENDENT PROTEIN TRANSLOCASE PROTEIN TATC"/>
    <property type="match status" value="1"/>
</dbReference>
<evidence type="ECO:0000256" key="3">
    <source>
        <dbReference type="ARBA" id="ARBA00022989"/>
    </source>
</evidence>
<dbReference type="GO" id="GO:0033281">
    <property type="term" value="C:TAT protein transport complex"/>
    <property type="evidence" value="ECO:0007669"/>
    <property type="project" value="UniProtKB-UniRule"/>
</dbReference>
<evidence type="ECO:0000256" key="4">
    <source>
        <dbReference type="ARBA" id="ARBA00023136"/>
    </source>
</evidence>
<keyword evidence="4 5" id="KW-0472">Membrane</keyword>
<comment type="similarity">
    <text evidence="5">Belongs to the TatC family.</text>
</comment>
<reference evidence="7" key="1">
    <citation type="submission" date="2015-08" db="EMBL/GenBank/DDBJ databases">
        <title>Genome sequencing project for genomic taxonomy and phylogenomics of Bacillus-like bacteria.</title>
        <authorList>
            <person name="Liu B."/>
            <person name="Wang J."/>
            <person name="Zhu Y."/>
            <person name="Liu G."/>
            <person name="Chen Q."/>
            <person name="Chen Z."/>
            <person name="Lan J."/>
            <person name="Che J."/>
            <person name="Ge C."/>
            <person name="Shi H."/>
            <person name="Pan Z."/>
            <person name="Liu X."/>
        </authorList>
    </citation>
    <scope>NUCLEOTIDE SEQUENCE [LARGE SCALE GENOMIC DNA]</scope>
    <source>
        <strain evidence="7">FJAT-4402</strain>
    </source>
</reference>
<sequence length="248" mass="28473">MNDQEIELTEHLAELRKRLIYVLGCFLGFLALSFLFVEQIYNYLVKDLEFKLALLGPGDVLWIYFKLSAVSSIAFTIPVAAFHIWRFVLPALKEHEKKATFVLIPALFFLFISGISFGYFFVFPTCLSFMQTLAGNEFQPFYTSEKYFSFMLNLTVPFGVLFELPVVILFLTSIGILNPNTLRKTRKISYFLIAVASVFLTPPDFISDILVLIPLIFLYEISISLSAFIYRKKLKKLELLDSNTSSEI</sequence>
<keyword evidence="5" id="KW-0811">Translocation</keyword>
<accession>A0A0M4GAK4</accession>
<dbReference type="GO" id="GO:0065002">
    <property type="term" value="P:intracellular protein transmembrane transport"/>
    <property type="evidence" value="ECO:0007669"/>
    <property type="project" value="TreeGrafter"/>
</dbReference>
<comment type="subcellular location">
    <subcellularLocation>
        <location evidence="5">Cell membrane</location>
        <topology evidence="5">Multi-pass membrane protein</topology>
    </subcellularLocation>
    <subcellularLocation>
        <location evidence="1">Membrane</location>
        <topology evidence="1">Multi-pass membrane protein</topology>
    </subcellularLocation>
</comment>
<dbReference type="STRING" id="1441095.AM592_14110"/>
<dbReference type="PATRIC" id="fig|1441095.3.peg.3107"/>
<keyword evidence="2 5" id="KW-0812">Transmembrane</keyword>
<keyword evidence="7" id="KW-1185">Reference proteome</keyword>
<dbReference type="InterPro" id="IPR002033">
    <property type="entry name" value="TatC"/>
</dbReference>
<dbReference type="NCBIfam" id="TIGR00945">
    <property type="entry name" value="tatC"/>
    <property type="match status" value="1"/>
</dbReference>
<feature type="transmembrane region" description="Helical" evidence="5">
    <location>
        <begin position="101"/>
        <end position="130"/>
    </location>
</feature>
<keyword evidence="3 5" id="KW-1133">Transmembrane helix</keyword>
<reference evidence="6 7" key="2">
    <citation type="journal article" date="2016" name="Int. J. Syst. Evol. Microbiol.">
        <title>Bacillus gobiensis sp. nov., isolated from a soil sample.</title>
        <authorList>
            <person name="Liu B."/>
            <person name="Liu G.H."/>
            <person name="Cetin S."/>
            <person name="Schumann P."/>
            <person name="Pan Z.Z."/>
            <person name="Chen Q.Q."/>
        </authorList>
    </citation>
    <scope>NUCLEOTIDE SEQUENCE [LARGE SCALE GENOMIC DNA]</scope>
    <source>
        <strain evidence="6 7">FJAT-4402</strain>
    </source>
</reference>
<dbReference type="PANTHER" id="PTHR30371:SF4">
    <property type="entry name" value="SEC-INDEPENDENT PROTEIN TRANSLOCASE PROTEIN TATCD"/>
    <property type="match status" value="1"/>
</dbReference>
<feature type="transmembrane region" description="Helical" evidence="5">
    <location>
        <begin position="20"/>
        <end position="41"/>
    </location>
</feature>
<feature type="transmembrane region" description="Helical" evidence="5">
    <location>
        <begin position="61"/>
        <end position="89"/>
    </location>
</feature>
<feature type="transmembrane region" description="Helical" evidence="5">
    <location>
        <begin position="212"/>
        <end position="230"/>
    </location>
</feature>
<dbReference type="GO" id="GO:0043953">
    <property type="term" value="P:protein transport by the Tat complex"/>
    <property type="evidence" value="ECO:0007669"/>
    <property type="project" value="UniProtKB-UniRule"/>
</dbReference>
<gene>
    <name evidence="5" type="primary">tatC</name>
    <name evidence="6" type="ORF">AM592_14110</name>
</gene>
<organism evidence="6 7">
    <name type="scientific">Bacillus gobiensis</name>
    <dbReference type="NCBI Taxonomy" id="1441095"/>
    <lineage>
        <taxon>Bacteria</taxon>
        <taxon>Bacillati</taxon>
        <taxon>Bacillota</taxon>
        <taxon>Bacilli</taxon>
        <taxon>Bacillales</taxon>
        <taxon>Bacillaceae</taxon>
        <taxon>Bacillus</taxon>
    </lineage>
</organism>
<evidence type="ECO:0000313" key="6">
    <source>
        <dbReference type="EMBL" id="ALC82583.1"/>
    </source>
</evidence>
<dbReference type="PRINTS" id="PR01840">
    <property type="entry name" value="TATCFAMILY"/>
</dbReference>
<dbReference type="Pfam" id="PF00902">
    <property type="entry name" value="TatC"/>
    <property type="match status" value="1"/>
</dbReference>
<dbReference type="AlphaFoldDB" id="A0A0M4GAK4"/>
<keyword evidence="5" id="KW-1003">Cell membrane</keyword>
<dbReference type="Proteomes" id="UP000067625">
    <property type="component" value="Chromosome"/>
</dbReference>
<evidence type="ECO:0000313" key="7">
    <source>
        <dbReference type="Proteomes" id="UP000067625"/>
    </source>
</evidence>